<feature type="compositionally biased region" description="Low complexity" evidence="1">
    <location>
        <begin position="230"/>
        <end position="244"/>
    </location>
</feature>
<protein>
    <submittedName>
        <fullName evidence="2">Uncharacterized protein</fullName>
    </submittedName>
</protein>
<dbReference type="OrthoDB" id="157587at2157"/>
<dbReference type="AlphaFoldDB" id="A0A7D6GYU1"/>
<sequence length="244" mass="26425">MADHDDELVDAVRELTRTIDALRTELDGPRRRPPLRPPTPRELLRFTDDIALPAAIAVLETSVRALEAFQRSLRIVRTERKARDRTTATADAASERASELRRTTLSQLDTVLAELQRATSEGGLPADEQARDLLTEARELRDDVDSRLRDAVDRESDAELANSDQSDVDGGVTIDIEDGALGDADASAADDEPDTAVDVDAELETLRDQYGEEDGDSSDSDDDGSDADGTDSGTDGTENGSDEN</sequence>
<evidence type="ECO:0000256" key="1">
    <source>
        <dbReference type="SAM" id="MobiDB-lite"/>
    </source>
</evidence>
<evidence type="ECO:0000313" key="2">
    <source>
        <dbReference type="EMBL" id="QLK25265.1"/>
    </source>
</evidence>
<feature type="compositionally biased region" description="Acidic residues" evidence="1">
    <location>
        <begin position="188"/>
        <end position="203"/>
    </location>
</feature>
<proteinExistence type="predicted"/>
<evidence type="ECO:0000313" key="3">
    <source>
        <dbReference type="Proteomes" id="UP000510869"/>
    </source>
</evidence>
<dbReference type="GeneID" id="56144411"/>
<dbReference type="RefSeq" id="WP_180840455.1">
    <property type="nucleotide sequence ID" value="NZ_CP059154.1"/>
</dbReference>
<dbReference type="EMBL" id="CP059154">
    <property type="protein sequence ID" value="QLK25265.1"/>
    <property type="molecule type" value="Genomic_DNA"/>
</dbReference>
<organism evidence="2 3">
    <name type="scientific">Natrinema zhouii</name>
    <dbReference type="NCBI Taxonomy" id="1710539"/>
    <lineage>
        <taxon>Archaea</taxon>
        <taxon>Methanobacteriati</taxon>
        <taxon>Methanobacteriota</taxon>
        <taxon>Stenosarchaea group</taxon>
        <taxon>Halobacteria</taxon>
        <taxon>Halobacteriales</taxon>
        <taxon>Natrialbaceae</taxon>
        <taxon>Natrinema</taxon>
    </lineage>
</organism>
<dbReference type="Pfam" id="PF24414">
    <property type="entry name" value="DUF7547"/>
    <property type="match status" value="1"/>
</dbReference>
<name>A0A7D6GYU1_9EURY</name>
<dbReference type="InterPro" id="IPR055969">
    <property type="entry name" value="DUF7547"/>
</dbReference>
<accession>A0A7D6GYU1</accession>
<gene>
    <name evidence="2" type="ORF">HYG81_14360</name>
</gene>
<keyword evidence="3" id="KW-1185">Reference proteome</keyword>
<dbReference type="KEGG" id="nay:HYG81_14360"/>
<reference evidence="2 3" key="1">
    <citation type="submission" date="2020-07" db="EMBL/GenBank/DDBJ databases">
        <title>Natrinema (YPL30) sp. nov. and Haloterrigena xxxxxx (YPL8) sp. nov., isolated from a salt mine.</title>
        <authorList>
            <person name="Cui H."/>
        </authorList>
    </citation>
    <scope>NUCLEOTIDE SEQUENCE [LARGE SCALE GENOMIC DNA]</scope>
    <source>
        <strain evidence="2 3">YPL13</strain>
    </source>
</reference>
<dbReference type="Proteomes" id="UP000510869">
    <property type="component" value="Chromosome"/>
</dbReference>
<feature type="compositionally biased region" description="Acidic residues" evidence="1">
    <location>
        <begin position="211"/>
        <end position="229"/>
    </location>
</feature>
<feature type="region of interest" description="Disordered" evidence="1">
    <location>
        <begin position="152"/>
        <end position="244"/>
    </location>
</feature>